<evidence type="ECO:0000313" key="2">
    <source>
        <dbReference type="Proteomes" id="UP000178197"/>
    </source>
</evidence>
<dbReference type="Proteomes" id="UP000178197">
    <property type="component" value="Unassembled WGS sequence"/>
</dbReference>
<accession>A0A1F8FL99</accession>
<sequence length="99" mass="11375">MIDIKDVEYMAGLARLELNTEEKKKFQKDLGSVLEFVEKLKRLDVEGIEPTTVGAESANVMRADEPRSKYDSETVKKMLEQLPDRKDDFVKVKSILNKN</sequence>
<dbReference type="PANTHER" id="PTHR15004">
    <property type="entry name" value="GLUTAMYL-TRNA(GLN) AMIDOTRANSFERASE SUBUNIT C, MITOCHONDRIAL"/>
    <property type="match status" value="1"/>
</dbReference>
<reference evidence="1 2" key="1">
    <citation type="journal article" date="2016" name="Nat. Commun.">
        <title>Thousands of microbial genomes shed light on interconnected biogeochemical processes in an aquifer system.</title>
        <authorList>
            <person name="Anantharaman K."/>
            <person name="Brown C.T."/>
            <person name="Hug L.A."/>
            <person name="Sharon I."/>
            <person name="Castelle C.J."/>
            <person name="Probst A.J."/>
            <person name="Thomas B.C."/>
            <person name="Singh A."/>
            <person name="Wilkins M.J."/>
            <person name="Karaoz U."/>
            <person name="Brodie E.L."/>
            <person name="Williams K.H."/>
            <person name="Hubbard S.S."/>
            <person name="Banfield J.F."/>
        </authorList>
    </citation>
    <scope>NUCLEOTIDE SEQUENCE [LARGE SCALE GENOMIC DNA]</scope>
</reference>
<dbReference type="GO" id="GO:0070681">
    <property type="term" value="P:glutaminyl-tRNAGln biosynthesis via transamidation"/>
    <property type="evidence" value="ECO:0007669"/>
    <property type="project" value="TreeGrafter"/>
</dbReference>
<name>A0A1F8FL99_9BACT</name>
<dbReference type="NCBIfam" id="TIGR00135">
    <property type="entry name" value="gatC"/>
    <property type="match status" value="1"/>
</dbReference>
<dbReference type="HAMAP" id="MF_00122">
    <property type="entry name" value="GatC"/>
    <property type="match status" value="1"/>
</dbReference>
<evidence type="ECO:0008006" key="3">
    <source>
        <dbReference type="Google" id="ProtNLM"/>
    </source>
</evidence>
<dbReference type="PANTHER" id="PTHR15004:SF0">
    <property type="entry name" value="GLUTAMYL-TRNA(GLN) AMIDOTRANSFERASE SUBUNIT C, MITOCHONDRIAL"/>
    <property type="match status" value="1"/>
</dbReference>
<dbReference type="Pfam" id="PF02686">
    <property type="entry name" value="GatC"/>
    <property type="match status" value="1"/>
</dbReference>
<organism evidence="1 2">
    <name type="scientific">Candidatus Yanofskybacteria bacterium RIFCSPHIGHO2_02_FULL_43_15c</name>
    <dbReference type="NCBI Taxonomy" id="1802679"/>
    <lineage>
        <taxon>Bacteria</taxon>
        <taxon>Candidatus Yanofskyibacteriota</taxon>
    </lineage>
</organism>
<proteinExistence type="inferred from homology"/>
<dbReference type="Gene3D" id="1.10.20.60">
    <property type="entry name" value="Glu-tRNAGln amidotransferase C subunit, N-terminal domain"/>
    <property type="match status" value="1"/>
</dbReference>
<dbReference type="EMBL" id="MGJT01000009">
    <property type="protein sequence ID" value="OGN13318.1"/>
    <property type="molecule type" value="Genomic_DNA"/>
</dbReference>
<dbReference type="SUPFAM" id="SSF141000">
    <property type="entry name" value="Glu-tRNAGln amidotransferase C subunit"/>
    <property type="match status" value="1"/>
</dbReference>
<dbReference type="InterPro" id="IPR036113">
    <property type="entry name" value="Asp/Glu-ADT_sf_sub_c"/>
</dbReference>
<feature type="non-terminal residue" evidence="1">
    <location>
        <position position="99"/>
    </location>
</feature>
<protein>
    <recommendedName>
        <fullName evidence="3">Asp/Glu-ADT subunit C</fullName>
    </recommendedName>
</protein>
<gene>
    <name evidence="1" type="ORF">A3C71_01505</name>
</gene>
<dbReference type="AlphaFoldDB" id="A0A1F8FL99"/>
<comment type="caution">
    <text evidence="1">The sequence shown here is derived from an EMBL/GenBank/DDBJ whole genome shotgun (WGS) entry which is preliminary data.</text>
</comment>
<dbReference type="GO" id="GO:0006450">
    <property type="term" value="P:regulation of translational fidelity"/>
    <property type="evidence" value="ECO:0007669"/>
    <property type="project" value="InterPro"/>
</dbReference>
<evidence type="ECO:0000313" key="1">
    <source>
        <dbReference type="EMBL" id="OGN13318.1"/>
    </source>
</evidence>
<dbReference type="InterPro" id="IPR003837">
    <property type="entry name" value="GatC"/>
</dbReference>